<evidence type="ECO:0000256" key="2">
    <source>
        <dbReference type="ARBA" id="ARBA00005582"/>
    </source>
</evidence>
<dbReference type="PANTHER" id="PTHR43046">
    <property type="entry name" value="GDP-MANNOSE MANNOSYL HYDROLASE"/>
    <property type="match status" value="1"/>
</dbReference>
<dbReference type="CDD" id="cd04685">
    <property type="entry name" value="NUDIX_Hydrolase"/>
    <property type="match status" value="1"/>
</dbReference>
<protein>
    <submittedName>
        <fullName evidence="7">ADP-ribose pyrophosphatase YjhB (NUDIX family)</fullName>
    </submittedName>
</protein>
<organism evidence="7 8">
    <name type="scientific">Propionicimonas paludicola</name>
    <dbReference type="NCBI Taxonomy" id="185243"/>
    <lineage>
        <taxon>Bacteria</taxon>
        <taxon>Bacillati</taxon>
        <taxon>Actinomycetota</taxon>
        <taxon>Actinomycetes</taxon>
        <taxon>Propionibacteriales</taxon>
        <taxon>Nocardioidaceae</taxon>
        <taxon>Propionicimonas</taxon>
    </lineage>
</organism>
<dbReference type="InterPro" id="IPR020084">
    <property type="entry name" value="NUDIX_hydrolase_CS"/>
</dbReference>
<dbReference type="SUPFAM" id="SSF55811">
    <property type="entry name" value="Nudix"/>
    <property type="match status" value="1"/>
</dbReference>
<evidence type="ECO:0000256" key="5">
    <source>
        <dbReference type="RuleBase" id="RU003476"/>
    </source>
</evidence>
<evidence type="ECO:0000256" key="4">
    <source>
        <dbReference type="ARBA" id="ARBA00022842"/>
    </source>
</evidence>
<evidence type="ECO:0000256" key="3">
    <source>
        <dbReference type="ARBA" id="ARBA00022801"/>
    </source>
</evidence>
<reference evidence="7" key="1">
    <citation type="submission" date="2017-10" db="EMBL/GenBank/DDBJ databases">
        <title>Sequencing the genomes of 1000 actinobacteria strains.</title>
        <authorList>
            <person name="Klenk H.-P."/>
        </authorList>
    </citation>
    <scope>NUCLEOTIDE SEQUENCE [LARGE SCALE GENOMIC DNA]</scope>
    <source>
        <strain evidence="7">DSM 15597</strain>
    </source>
</reference>
<dbReference type="PANTHER" id="PTHR43046:SF12">
    <property type="entry name" value="GDP-MANNOSE MANNOSYL HYDROLASE"/>
    <property type="match status" value="1"/>
</dbReference>
<feature type="domain" description="Nudix hydrolase" evidence="6">
    <location>
        <begin position="12"/>
        <end position="153"/>
    </location>
</feature>
<dbReference type="Proteomes" id="UP000226079">
    <property type="component" value="Unassembled WGS sequence"/>
</dbReference>
<evidence type="ECO:0000313" key="8">
    <source>
        <dbReference type="Proteomes" id="UP000226079"/>
    </source>
</evidence>
<evidence type="ECO:0000256" key="1">
    <source>
        <dbReference type="ARBA" id="ARBA00001946"/>
    </source>
</evidence>
<comment type="caution">
    <text evidence="7">The sequence shown here is derived from an EMBL/GenBank/DDBJ whole genome shotgun (WGS) entry which is preliminary data.</text>
</comment>
<dbReference type="EMBL" id="PDJC01000001">
    <property type="protein sequence ID" value="PFG17486.1"/>
    <property type="molecule type" value="Genomic_DNA"/>
</dbReference>
<dbReference type="PROSITE" id="PS00893">
    <property type="entry name" value="NUDIX_BOX"/>
    <property type="match status" value="1"/>
</dbReference>
<accession>A0A2A9CTN7</accession>
<sequence length="174" mass="18935">MSVPPADARRRHQRRGTRVVVTDLTSVLLLADTDPGVPGSRWWVTPGGGIDPGESDRDAAARELAEETGLLVDAHQLIGPVAEREAVHGYSDRILVQRESFFVMVVEAPFEPVPGGLTASELLRLDGWAWHRLDALAQLTEPVWPAMIPDLVARVGAPTVLQLGRVEESTVPVR</sequence>
<keyword evidence="4" id="KW-0460">Magnesium</keyword>
<evidence type="ECO:0000313" key="7">
    <source>
        <dbReference type="EMBL" id="PFG17486.1"/>
    </source>
</evidence>
<dbReference type="PROSITE" id="PS51462">
    <property type="entry name" value="NUDIX"/>
    <property type="match status" value="1"/>
</dbReference>
<dbReference type="InterPro" id="IPR000086">
    <property type="entry name" value="NUDIX_hydrolase_dom"/>
</dbReference>
<dbReference type="OrthoDB" id="9804442at2"/>
<comment type="similarity">
    <text evidence="2 5">Belongs to the Nudix hydrolase family.</text>
</comment>
<evidence type="ECO:0000259" key="6">
    <source>
        <dbReference type="PROSITE" id="PS51462"/>
    </source>
</evidence>
<gene>
    <name evidence="7" type="ORF">ATK74_2057</name>
</gene>
<dbReference type="InterPro" id="IPR015797">
    <property type="entry name" value="NUDIX_hydrolase-like_dom_sf"/>
</dbReference>
<keyword evidence="3 5" id="KW-0378">Hydrolase</keyword>
<keyword evidence="8" id="KW-1185">Reference proteome</keyword>
<comment type="cofactor">
    <cofactor evidence="1">
        <name>Mg(2+)</name>
        <dbReference type="ChEBI" id="CHEBI:18420"/>
    </cofactor>
</comment>
<dbReference type="RefSeq" id="WP_098460911.1">
    <property type="nucleotide sequence ID" value="NZ_PDJC01000001.1"/>
</dbReference>
<dbReference type="InterPro" id="IPR020476">
    <property type="entry name" value="Nudix_hydrolase"/>
</dbReference>
<dbReference type="AlphaFoldDB" id="A0A2A9CTN7"/>
<dbReference type="GO" id="GO:0016787">
    <property type="term" value="F:hydrolase activity"/>
    <property type="evidence" value="ECO:0007669"/>
    <property type="project" value="UniProtKB-KW"/>
</dbReference>
<proteinExistence type="inferred from homology"/>
<dbReference type="Pfam" id="PF00293">
    <property type="entry name" value="NUDIX"/>
    <property type="match status" value="1"/>
</dbReference>
<dbReference type="Gene3D" id="3.90.79.10">
    <property type="entry name" value="Nucleoside Triphosphate Pyrophosphohydrolase"/>
    <property type="match status" value="1"/>
</dbReference>
<dbReference type="PRINTS" id="PR00502">
    <property type="entry name" value="NUDIXFAMILY"/>
</dbReference>
<name>A0A2A9CTN7_9ACTN</name>